<evidence type="ECO:0000313" key="9">
    <source>
        <dbReference type="EMBL" id="AZI59123.1"/>
    </source>
</evidence>
<feature type="transmembrane region" description="Helical" evidence="7">
    <location>
        <begin position="112"/>
        <end position="137"/>
    </location>
</feature>
<dbReference type="KEGG" id="nak:EH165_14215"/>
<dbReference type="OrthoDB" id="7375466at2"/>
<accession>A0A3G8ZPB7</accession>
<gene>
    <name evidence="9" type="ORF">EH165_14215</name>
</gene>
<reference evidence="9 10" key="2">
    <citation type="submission" date="2018-12" db="EMBL/GenBank/DDBJ databases">
        <title>Nakamurella antarcticus sp. nov., isolated from Antarctica South Shetland Islands soil.</title>
        <authorList>
            <person name="Peng F."/>
        </authorList>
    </citation>
    <scope>NUCLEOTIDE SEQUENCE [LARGE SCALE GENOMIC DNA]</scope>
    <source>
        <strain evidence="9 10">S14-144</strain>
    </source>
</reference>
<feature type="transmembrane region" description="Helical" evidence="7">
    <location>
        <begin position="87"/>
        <end position="106"/>
    </location>
</feature>
<keyword evidence="2" id="KW-0813">Transport</keyword>
<dbReference type="EMBL" id="CP034170">
    <property type="protein sequence ID" value="AZI59123.1"/>
    <property type="molecule type" value="Genomic_DNA"/>
</dbReference>
<feature type="transmembrane region" description="Helical" evidence="7">
    <location>
        <begin position="277"/>
        <end position="297"/>
    </location>
</feature>
<dbReference type="Proteomes" id="UP000268084">
    <property type="component" value="Chromosome"/>
</dbReference>
<dbReference type="PANTHER" id="PTHR42718:SF42">
    <property type="entry name" value="EXPORT PROTEIN"/>
    <property type="match status" value="1"/>
</dbReference>
<evidence type="ECO:0000256" key="3">
    <source>
        <dbReference type="ARBA" id="ARBA00022475"/>
    </source>
</evidence>
<dbReference type="InterPro" id="IPR011701">
    <property type="entry name" value="MFS"/>
</dbReference>
<dbReference type="PANTHER" id="PTHR42718">
    <property type="entry name" value="MAJOR FACILITATOR SUPERFAMILY MULTIDRUG TRANSPORTER MFSC"/>
    <property type="match status" value="1"/>
</dbReference>
<evidence type="ECO:0000259" key="8">
    <source>
        <dbReference type="PROSITE" id="PS50850"/>
    </source>
</evidence>
<feature type="transmembrane region" description="Helical" evidence="7">
    <location>
        <begin position="446"/>
        <end position="465"/>
    </location>
</feature>
<evidence type="ECO:0000256" key="1">
    <source>
        <dbReference type="ARBA" id="ARBA00004651"/>
    </source>
</evidence>
<keyword evidence="3" id="KW-1003">Cell membrane</keyword>
<organism evidence="9 10">
    <name type="scientific">Nakamurella antarctica</name>
    <dbReference type="NCBI Taxonomy" id="1902245"/>
    <lineage>
        <taxon>Bacteria</taxon>
        <taxon>Bacillati</taxon>
        <taxon>Actinomycetota</taxon>
        <taxon>Actinomycetes</taxon>
        <taxon>Nakamurellales</taxon>
        <taxon>Nakamurellaceae</taxon>
        <taxon>Nakamurella</taxon>
    </lineage>
</organism>
<evidence type="ECO:0000256" key="2">
    <source>
        <dbReference type="ARBA" id="ARBA00022448"/>
    </source>
</evidence>
<dbReference type="AlphaFoldDB" id="A0A3G8ZPB7"/>
<keyword evidence="6 7" id="KW-0472">Membrane</keyword>
<evidence type="ECO:0000313" key="10">
    <source>
        <dbReference type="Proteomes" id="UP000268084"/>
    </source>
</evidence>
<feature type="transmembrane region" description="Helical" evidence="7">
    <location>
        <begin position="20"/>
        <end position="43"/>
    </location>
</feature>
<sequence>MNAKNPTLPGLVLRSKQGRLVLWSTVLASGMALLDGSVVNVALPRIGRDLSVGLTSLQWMVNAYTLTLSGLLLLGGSLGDRMGRRKIFLFGVVWFAIASLGCALSPTGEVLIGMRAVQGVGAALLTPGSLAILEAVFRKEDRAEAVGSWSGLGGIAAAAGPLLGGVLVGVAPWGWRLIFLLNLPIAAAVVWIGSRAIPENRDDGATGKLDISGAALAAIGLAGVTYALTEGPATGWPPVTVACAALGVAILAGFVINEKYRQAPMMPLELFAAKQFSAANAVTFAVYAALAGTFFILPLRLQQVSGFSPLLAGTCLLPTPILMLLFSARMGRLATRIGPRIPMTVGPIVSGCGIYLMSILSPDTSFGWVVLAVTVFSTGLTVTVAPLTSTVLGAAPPARIGVASAVNNGVARVAGLLAVAALPAVVGITTGVTADRLALAADYSHALLISAVLCAGGGALAFFTISNGKRA</sequence>
<dbReference type="CDD" id="cd17321">
    <property type="entry name" value="MFS_MMR_MDR_like"/>
    <property type="match status" value="1"/>
</dbReference>
<feature type="transmembrane region" description="Helical" evidence="7">
    <location>
        <begin position="235"/>
        <end position="256"/>
    </location>
</feature>
<dbReference type="NCBIfam" id="TIGR00711">
    <property type="entry name" value="efflux_EmrB"/>
    <property type="match status" value="1"/>
</dbReference>
<protein>
    <submittedName>
        <fullName evidence="9">DHA2 family efflux MFS transporter permease subunit</fullName>
    </submittedName>
</protein>
<keyword evidence="4 7" id="KW-0812">Transmembrane</keyword>
<dbReference type="Gene3D" id="1.20.1720.10">
    <property type="entry name" value="Multidrug resistance protein D"/>
    <property type="match status" value="1"/>
</dbReference>
<feature type="transmembrane region" description="Helical" evidence="7">
    <location>
        <begin position="366"/>
        <end position="392"/>
    </location>
</feature>
<evidence type="ECO:0000256" key="6">
    <source>
        <dbReference type="ARBA" id="ARBA00023136"/>
    </source>
</evidence>
<feature type="transmembrane region" description="Helical" evidence="7">
    <location>
        <begin position="177"/>
        <end position="197"/>
    </location>
</feature>
<feature type="transmembrane region" description="Helical" evidence="7">
    <location>
        <begin position="149"/>
        <end position="171"/>
    </location>
</feature>
<dbReference type="GO" id="GO:0005886">
    <property type="term" value="C:plasma membrane"/>
    <property type="evidence" value="ECO:0007669"/>
    <property type="project" value="UniProtKB-SubCell"/>
</dbReference>
<feature type="transmembrane region" description="Helical" evidence="7">
    <location>
        <begin position="340"/>
        <end position="360"/>
    </location>
</feature>
<dbReference type="Pfam" id="PF07690">
    <property type="entry name" value="MFS_1"/>
    <property type="match status" value="1"/>
</dbReference>
<dbReference type="InterPro" id="IPR020846">
    <property type="entry name" value="MFS_dom"/>
</dbReference>
<keyword evidence="5 7" id="KW-1133">Transmembrane helix</keyword>
<feature type="transmembrane region" description="Helical" evidence="7">
    <location>
        <begin position="309"/>
        <end position="328"/>
    </location>
</feature>
<reference evidence="9 10" key="1">
    <citation type="submission" date="2018-11" db="EMBL/GenBank/DDBJ databases">
        <authorList>
            <person name="Da X."/>
        </authorList>
    </citation>
    <scope>NUCLEOTIDE SEQUENCE [LARGE SCALE GENOMIC DNA]</scope>
    <source>
        <strain evidence="9 10">S14-144</strain>
    </source>
</reference>
<keyword evidence="10" id="KW-1185">Reference proteome</keyword>
<evidence type="ECO:0000256" key="7">
    <source>
        <dbReference type="SAM" id="Phobius"/>
    </source>
</evidence>
<dbReference type="InterPro" id="IPR004638">
    <property type="entry name" value="EmrB-like"/>
</dbReference>
<feature type="transmembrane region" description="Helical" evidence="7">
    <location>
        <begin position="209"/>
        <end position="229"/>
    </location>
</feature>
<comment type="subcellular location">
    <subcellularLocation>
        <location evidence="1">Cell membrane</location>
        <topology evidence="1">Multi-pass membrane protein</topology>
    </subcellularLocation>
</comment>
<dbReference type="GO" id="GO:0022857">
    <property type="term" value="F:transmembrane transporter activity"/>
    <property type="evidence" value="ECO:0007669"/>
    <property type="project" value="InterPro"/>
</dbReference>
<dbReference type="InterPro" id="IPR036259">
    <property type="entry name" value="MFS_trans_sf"/>
</dbReference>
<dbReference type="PRINTS" id="PR01036">
    <property type="entry name" value="TCRTETB"/>
</dbReference>
<dbReference type="SUPFAM" id="SSF103473">
    <property type="entry name" value="MFS general substrate transporter"/>
    <property type="match status" value="1"/>
</dbReference>
<evidence type="ECO:0000256" key="5">
    <source>
        <dbReference type="ARBA" id="ARBA00022989"/>
    </source>
</evidence>
<dbReference type="PROSITE" id="PS50850">
    <property type="entry name" value="MFS"/>
    <property type="match status" value="1"/>
</dbReference>
<dbReference type="Gene3D" id="1.20.1250.20">
    <property type="entry name" value="MFS general substrate transporter like domains"/>
    <property type="match status" value="1"/>
</dbReference>
<feature type="transmembrane region" description="Helical" evidence="7">
    <location>
        <begin position="413"/>
        <end position="434"/>
    </location>
</feature>
<feature type="transmembrane region" description="Helical" evidence="7">
    <location>
        <begin position="55"/>
        <end position="75"/>
    </location>
</feature>
<proteinExistence type="predicted"/>
<feature type="domain" description="Major facilitator superfamily (MFS) profile" evidence="8">
    <location>
        <begin position="21"/>
        <end position="469"/>
    </location>
</feature>
<name>A0A3G8ZPB7_9ACTN</name>
<dbReference type="RefSeq" id="WP_124800027.1">
    <property type="nucleotide sequence ID" value="NZ_CP034170.1"/>
</dbReference>
<evidence type="ECO:0000256" key="4">
    <source>
        <dbReference type="ARBA" id="ARBA00022692"/>
    </source>
</evidence>